<comment type="similarity">
    <text evidence="8">Belongs to the aspartate/glutamate racemases family.</text>
</comment>
<dbReference type="PROSITE" id="PS00923">
    <property type="entry name" value="ASP_GLU_RACEMASE_1"/>
    <property type="match status" value="1"/>
</dbReference>
<dbReference type="Proteomes" id="UP000284177">
    <property type="component" value="Unassembled WGS sequence"/>
</dbReference>
<evidence type="ECO:0000313" key="10">
    <source>
        <dbReference type="Proteomes" id="UP000284177"/>
    </source>
</evidence>
<reference evidence="9 10" key="1">
    <citation type="submission" date="2016-08" db="EMBL/GenBank/DDBJ databases">
        <title>Novel Firmicutes and Novel Genomes.</title>
        <authorList>
            <person name="Poppleton D.I."/>
            <person name="Gribaldo S."/>
        </authorList>
    </citation>
    <scope>NUCLEOTIDE SEQUENCE [LARGE SCALE GENOMIC DNA]</scope>
    <source>
        <strain evidence="9 10">CTT3</strain>
    </source>
</reference>
<dbReference type="PANTHER" id="PTHR21198:SF2">
    <property type="entry name" value="GLUTAMATE RACEMASE"/>
    <property type="match status" value="1"/>
</dbReference>
<feature type="active site" description="Proton donor/acceptor" evidence="8">
    <location>
        <position position="73"/>
    </location>
</feature>
<dbReference type="GO" id="GO:0008881">
    <property type="term" value="F:glutamate racemase activity"/>
    <property type="evidence" value="ECO:0007669"/>
    <property type="project" value="UniProtKB-UniRule"/>
</dbReference>
<evidence type="ECO:0000313" key="9">
    <source>
        <dbReference type="EMBL" id="RKD33482.1"/>
    </source>
</evidence>
<evidence type="ECO:0000256" key="1">
    <source>
        <dbReference type="ARBA" id="ARBA00001602"/>
    </source>
</evidence>
<feature type="binding site" evidence="8">
    <location>
        <begin position="185"/>
        <end position="186"/>
    </location>
    <ligand>
        <name>substrate</name>
    </ligand>
</feature>
<keyword evidence="4 8" id="KW-0573">Peptidoglycan synthesis</keyword>
<name>A0A419T7Q7_9FIRM</name>
<dbReference type="RefSeq" id="WP_120167616.1">
    <property type="nucleotide sequence ID" value="NZ_MCIB01000005.1"/>
</dbReference>
<protein>
    <recommendedName>
        <fullName evidence="7 8">Glutamate racemase</fullName>
        <ecNumber evidence="2 8">5.1.1.3</ecNumber>
    </recommendedName>
</protein>
<keyword evidence="3 8" id="KW-0133">Cell shape</keyword>
<evidence type="ECO:0000256" key="3">
    <source>
        <dbReference type="ARBA" id="ARBA00022960"/>
    </source>
</evidence>
<evidence type="ECO:0000256" key="4">
    <source>
        <dbReference type="ARBA" id="ARBA00022984"/>
    </source>
</evidence>
<keyword evidence="10" id="KW-1185">Reference proteome</keyword>
<keyword evidence="6 8" id="KW-0961">Cell wall biogenesis/degradation</keyword>
<comment type="pathway">
    <text evidence="8">Cell wall biogenesis; peptidoglycan biosynthesis.</text>
</comment>
<organism evidence="9 10">
    <name type="scientific">Thermohalobacter berrensis</name>
    <dbReference type="NCBI Taxonomy" id="99594"/>
    <lineage>
        <taxon>Bacteria</taxon>
        <taxon>Bacillati</taxon>
        <taxon>Bacillota</taxon>
        <taxon>Tissierellia</taxon>
        <taxon>Tissierellales</taxon>
        <taxon>Thermohalobacteraceae</taxon>
        <taxon>Thermohalobacter</taxon>
    </lineage>
</organism>
<dbReference type="AlphaFoldDB" id="A0A419T7Q7"/>
<dbReference type="PANTHER" id="PTHR21198">
    <property type="entry name" value="GLUTAMATE RACEMASE"/>
    <property type="match status" value="1"/>
</dbReference>
<comment type="function">
    <text evidence="8">Provides the (R)-glutamate required for cell wall biosynthesis.</text>
</comment>
<dbReference type="InterPro" id="IPR001920">
    <property type="entry name" value="Asp/Glu_race"/>
</dbReference>
<comment type="caution">
    <text evidence="9">The sequence shown here is derived from an EMBL/GenBank/DDBJ whole genome shotgun (WGS) entry which is preliminary data.</text>
</comment>
<dbReference type="InterPro" id="IPR018187">
    <property type="entry name" value="Asp/Glu_racemase_AS_1"/>
</dbReference>
<sequence>MDNRPIGVFDSGIGGLTVLKEIMEQLPDEDIIYFGDTARIPYGTRSKETVIKYSFQCIKFLLSKNIKAIVVACNTASAIALDEAVKAFDIPIIGVIEPGAKAALSSTKNKKIGVIGTSGTINSEAYQTRIRNMDKSMEVIGVSCPLFVQIVEEGWEDTDIAKMTAEKYLLDLKEHNVDTLVLGCTHYPILRYTLSKVMGDNVTLVNPAFETAKAVKEMLREKNLLNNKKIEEKPTYSFYVSDDPEKFRRIGGNFLRKEIRNIQKVDIENL</sequence>
<dbReference type="Gene3D" id="3.40.50.1860">
    <property type="match status" value="2"/>
</dbReference>
<feature type="active site" description="Proton donor/acceptor" evidence="8">
    <location>
        <position position="184"/>
    </location>
</feature>
<accession>A0A419T7Q7</accession>
<proteinExistence type="inferred from homology"/>
<dbReference type="InterPro" id="IPR004391">
    <property type="entry name" value="Glu_race"/>
</dbReference>
<dbReference type="Pfam" id="PF01177">
    <property type="entry name" value="Asp_Glu_race"/>
    <property type="match status" value="1"/>
</dbReference>
<dbReference type="UniPathway" id="UPA00219"/>
<evidence type="ECO:0000256" key="7">
    <source>
        <dbReference type="ARBA" id="ARBA00070053"/>
    </source>
</evidence>
<evidence type="ECO:0000256" key="8">
    <source>
        <dbReference type="HAMAP-Rule" id="MF_00258"/>
    </source>
</evidence>
<dbReference type="GO" id="GO:0008360">
    <property type="term" value="P:regulation of cell shape"/>
    <property type="evidence" value="ECO:0007669"/>
    <property type="project" value="UniProtKB-KW"/>
</dbReference>
<dbReference type="GO" id="GO:0009252">
    <property type="term" value="P:peptidoglycan biosynthetic process"/>
    <property type="evidence" value="ECO:0007669"/>
    <property type="project" value="UniProtKB-UniRule"/>
</dbReference>
<evidence type="ECO:0000256" key="2">
    <source>
        <dbReference type="ARBA" id="ARBA00013090"/>
    </source>
</evidence>
<keyword evidence="5 8" id="KW-0413">Isomerase</keyword>
<dbReference type="NCBIfam" id="TIGR00067">
    <property type="entry name" value="glut_race"/>
    <property type="match status" value="1"/>
</dbReference>
<feature type="binding site" evidence="8">
    <location>
        <begin position="10"/>
        <end position="11"/>
    </location>
    <ligand>
        <name>substrate</name>
    </ligand>
</feature>
<evidence type="ECO:0000256" key="6">
    <source>
        <dbReference type="ARBA" id="ARBA00023316"/>
    </source>
</evidence>
<dbReference type="HAMAP" id="MF_00258">
    <property type="entry name" value="Glu_racemase"/>
    <property type="match status" value="1"/>
</dbReference>
<evidence type="ECO:0000256" key="5">
    <source>
        <dbReference type="ARBA" id="ARBA00023235"/>
    </source>
</evidence>
<gene>
    <name evidence="8" type="primary">murI</name>
    <name evidence="9" type="ORF">BET03_08840</name>
</gene>
<dbReference type="PROSITE" id="PS00924">
    <property type="entry name" value="ASP_GLU_RACEMASE_2"/>
    <property type="match status" value="1"/>
</dbReference>
<dbReference type="FunFam" id="3.40.50.1860:FF:000002">
    <property type="entry name" value="Glutamate racemase"/>
    <property type="match status" value="1"/>
</dbReference>
<feature type="binding site" evidence="8">
    <location>
        <begin position="74"/>
        <end position="75"/>
    </location>
    <ligand>
        <name>substrate</name>
    </ligand>
</feature>
<dbReference type="InterPro" id="IPR015942">
    <property type="entry name" value="Asp/Glu/hydantoin_racemase"/>
</dbReference>
<feature type="binding site" evidence="8">
    <location>
        <begin position="42"/>
        <end position="43"/>
    </location>
    <ligand>
        <name>substrate</name>
    </ligand>
</feature>
<dbReference type="InterPro" id="IPR033134">
    <property type="entry name" value="Asp/Glu_racemase_AS_2"/>
</dbReference>
<dbReference type="GO" id="GO:0071555">
    <property type="term" value="P:cell wall organization"/>
    <property type="evidence" value="ECO:0007669"/>
    <property type="project" value="UniProtKB-KW"/>
</dbReference>
<dbReference type="OrthoDB" id="9801055at2"/>
<dbReference type="EMBL" id="MCIB01000005">
    <property type="protein sequence ID" value="RKD33482.1"/>
    <property type="molecule type" value="Genomic_DNA"/>
</dbReference>
<comment type="catalytic activity">
    <reaction evidence="1 8">
        <text>L-glutamate = D-glutamate</text>
        <dbReference type="Rhea" id="RHEA:12813"/>
        <dbReference type="ChEBI" id="CHEBI:29985"/>
        <dbReference type="ChEBI" id="CHEBI:29986"/>
        <dbReference type="EC" id="5.1.1.3"/>
    </reaction>
</comment>
<dbReference type="EC" id="5.1.1.3" evidence="2 8"/>
<dbReference type="SUPFAM" id="SSF53681">
    <property type="entry name" value="Aspartate/glutamate racemase"/>
    <property type="match status" value="2"/>
</dbReference>